<accession>Q6AL27</accession>
<evidence type="ECO:0000256" key="1">
    <source>
        <dbReference type="ARBA" id="ARBA00038494"/>
    </source>
</evidence>
<keyword evidence="2" id="KW-1133">Transmembrane helix</keyword>
<comment type="similarity">
    <text evidence="1">Belongs to the glycosyltransferase 2 family. WaaE/KdtX subfamily.</text>
</comment>
<organism evidence="4 5">
    <name type="scientific">Desulfotalea psychrophila (strain LSv54 / DSM 12343)</name>
    <dbReference type="NCBI Taxonomy" id="177439"/>
    <lineage>
        <taxon>Bacteria</taxon>
        <taxon>Pseudomonadati</taxon>
        <taxon>Thermodesulfobacteriota</taxon>
        <taxon>Desulfobulbia</taxon>
        <taxon>Desulfobulbales</taxon>
        <taxon>Desulfocapsaceae</taxon>
        <taxon>Desulfotalea</taxon>
    </lineage>
</organism>
<keyword evidence="4" id="KW-0808">Transferase</keyword>
<reference evidence="5" key="1">
    <citation type="journal article" date="2004" name="Environ. Microbiol.">
        <title>The genome of Desulfotalea psychrophila, a sulfate-reducing bacterium from permanently cold Arctic sediments.</title>
        <authorList>
            <person name="Rabus R."/>
            <person name="Ruepp A."/>
            <person name="Frickey T."/>
            <person name="Rattei T."/>
            <person name="Fartmann B."/>
            <person name="Stark M."/>
            <person name="Bauer M."/>
            <person name="Zibat A."/>
            <person name="Lombardot T."/>
            <person name="Becker I."/>
            <person name="Amann J."/>
            <person name="Gellner K."/>
            <person name="Teeling H."/>
            <person name="Leuschner W.D."/>
            <person name="Gloeckner F.-O."/>
            <person name="Lupas A.N."/>
            <person name="Amann R."/>
            <person name="Klenk H.-P."/>
        </authorList>
    </citation>
    <scope>NUCLEOTIDE SEQUENCE [LARGE SCALE GENOMIC DNA]</scope>
    <source>
        <strain evidence="5">DSM 12343 / LSv54</strain>
    </source>
</reference>
<dbReference type="SUPFAM" id="SSF53448">
    <property type="entry name" value="Nucleotide-diphospho-sugar transferases"/>
    <property type="match status" value="1"/>
</dbReference>
<feature type="domain" description="Glycosyltransferase 2-like" evidence="3">
    <location>
        <begin position="5"/>
        <end position="93"/>
    </location>
</feature>
<dbReference type="RefSeq" id="WP_011189460.1">
    <property type="nucleotide sequence ID" value="NC_006138.1"/>
</dbReference>
<evidence type="ECO:0000313" key="5">
    <source>
        <dbReference type="Proteomes" id="UP000000602"/>
    </source>
</evidence>
<dbReference type="CDD" id="cd02511">
    <property type="entry name" value="Beta4Glucosyltransferase"/>
    <property type="match status" value="1"/>
</dbReference>
<evidence type="ECO:0000313" key="4">
    <source>
        <dbReference type="EMBL" id="CAG36948.1"/>
    </source>
</evidence>
<name>Q6AL27_DESPS</name>
<sequence>MKTISAFVTTFNNEKTLANCLKSVQWADEIVVLDSYSTDSTVSIAESYGAKIFQHEFLGYGPQKQSALEKISCEWALLLDADEEVTPALAKEIQGMLTTESGHDGYKLPRQEQLFWVMSSPYSGFNYQLRLFRRLAGALSDDAVHADPEVHGTVGQMRHPFYHYGEVNIHAKEARINAYSSGMVEEKVAKGKKHPLLMCLFYPAWTFLQSYVFKRGFLNGSAGFIGSVIMAHYAFLKYAKLHEYYQVEKYGTSLLPADAPDNLAPPKVPK</sequence>
<keyword evidence="2" id="KW-0812">Transmembrane</keyword>
<proteinExistence type="inferred from homology"/>
<dbReference type="InterPro" id="IPR029044">
    <property type="entry name" value="Nucleotide-diphossugar_trans"/>
</dbReference>
<dbReference type="Gene3D" id="3.90.550.10">
    <property type="entry name" value="Spore Coat Polysaccharide Biosynthesis Protein SpsA, Chain A"/>
    <property type="match status" value="1"/>
</dbReference>
<protein>
    <submittedName>
        <fullName evidence="4">Related to lipopolysaccharide core biosynthesis glycosyl transferase (KdtX)</fullName>
    </submittedName>
</protein>
<dbReference type="Pfam" id="PF00535">
    <property type="entry name" value="Glycos_transf_2"/>
    <property type="match status" value="1"/>
</dbReference>
<dbReference type="AlphaFoldDB" id="Q6AL27"/>
<dbReference type="EMBL" id="CR522870">
    <property type="protein sequence ID" value="CAG36948.1"/>
    <property type="molecule type" value="Genomic_DNA"/>
</dbReference>
<keyword evidence="2" id="KW-0472">Membrane</keyword>
<dbReference type="PANTHER" id="PTHR43630:SF2">
    <property type="entry name" value="GLYCOSYLTRANSFERASE"/>
    <property type="match status" value="1"/>
</dbReference>
<dbReference type="CAZy" id="GT2">
    <property type="family name" value="Glycosyltransferase Family 2"/>
</dbReference>
<dbReference type="KEGG" id="dps:DP2219"/>
<dbReference type="Proteomes" id="UP000000602">
    <property type="component" value="Chromosome"/>
</dbReference>
<dbReference type="STRING" id="177439.DP2219"/>
<dbReference type="PANTHER" id="PTHR43630">
    <property type="entry name" value="POLY-BETA-1,6-N-ACETYL-D-GLUCOSAMINE SYNTHASE"/>
    <property type="match status" value="1"/>
</dbReference>
<evidence type="ECO:0000259" key="3">
    <source>
        <dbReference type="Pfam" id="PF00535"/>
    </source>
</evidence>
<dbReference type="InterPro" id="IPR001173">
    <property type="entry name" value="Glyco_trans_2-like"/>
</dbReference>
<feature type="transmembrane region" description="Helical" evidence="2">
    <location>
        <begin position="218"/>
        <end position="236"/>
    </location>
</feature>
<dbReference type="HOGENOM" id="CLU_065962_0_0_7"/>
<dbReference type="GO" id="GO:0016740">
    <property type="term" value="F:transferase activity"/>
    <property type="evidence" value="ECO:0007669"/>
    <property type="project" value="UniProtKB-KW"/>
</dbReference>
<feature type="transmembrane region" description="Helical" evidence="2">
    <location>
        <begin position="195"/>
        <end position="212"/>
    </location>
</feature>
<evidence type="ECO:0000256" key="2">
    <source>
        <dbReference type="SAM" id="Phobius"/>
    </source>
</evidence>
<dbReference type="OrthoDB" id="9815923at2"/>
<gene>
    <name evidence="4" type="ordered locus">DP2219</name>
</gene>
<dbReference type="eggNOG" id="COG0463">
    <property type="taxonomic scope" value="Bacteria"/>
</dbReference>
<keyword evidence="5" id="KW-1185">Reference proteome</keyword>